<evidence type="ECO:0000256" key="1">
    <source>
        <dbReference type="SAM" id="MobiDB-lite"/>
    </source>
</evidence>
<name>A0AAN8Q864_PATCE</name>
<dbReference type="SUPFAM" id="SSF52058">
    <property type="entry name" value="L domain-like"/>
    <property type="match status" value="1"/>
</dbReference>
<dbReference type="InterPro" id="IPR001611">
    <property type="entry name" value="Leu-rich_rpt"/>
</dbReference>
<dbReference type="Proteomes" id="UP001347796">
    <property type="component" value="Unassembled WGS sequence"/>
</dbReference>
<dbReference type="PANTHER" id="PTHR46723:SF1">
    <property type="entry name" value="LEUCINE-RICH REPEAT AND IQ DOMAIN-CONTAINING PROTEIN 3"/>
    <property type="match status" value="1"/>
</dbReference>
<organism evidence="2 3">
    <name type="scientific">Patella caerulea</name>
    <name type="common">Rayed Mediterranean limpet</name>
    <dbReference type="NCBI Taxonomy" id="87958"/>
    <lineage>
        <taxon>Eukaryota</taxon>
        <taxon>Metazoa</taxon>
        <taxon>Spiralia</taxon>
        <taxon>Lophotrochozoa</taxon>
        <taxon>Mollusca</taxon>
        <taxon>Gastropoda</taxon>
        <taxon>Patellogastropoda</taxon>
        <taxon>Patelloidea</taxon>
        <taxon>Patellidae</taxon>
        <taxon>Patella</taxon>
    </lineage>
</organism>
<feature type="region of interest" description="Disordered" evidence="1">
    <location>
        <begin position="414"/>
        <end position="443"/>
    </location>
</feature>
<accession>A0AAN8Q864</accession>
<reference evidence="2 3" key="1">
    <citation type="submission" date="2024-01" db="EMBL/GenBank/DDBJ databases">
        <title>The genome of the rayed Mediterranean limpet Patella caerulea (Linnaeus, 1758).</title>
        <authorList>
            <person name="Anh-Thu Weber A."/>
            <person name="Halstead-Nussloch G."/>
        </authorList>
    </citation>
    <scope>NUCLEOTIDE SEQUENCE [LARGE SCALE GENOMIC DNA]</scope>
    <source>
        <strain evidence="2">AATW-2023a</strain>
        <tissue evidence="2">Whole specimen</tissue>
    </source>
</reference>
<evidence type="ECO:0008006" key="4">
    <source>
        <dbReference type="Google" id="ProtNLM"/>
    </source>
</evidence>
<proteinExistence type="predicted"/>
<dbReference type="EMBL" id="JAZGQO010000001">
    <property type="protein sequence ID" value="KAK6196198.1"/>
    <property type="molecule type" value="Genomic_DNA"/>
</dbReference>
<keyword evidence="3" id="KW-1185">Reference proteome</keyword>
<sequence length="793" mass="91825">MVSIPDWNKITGFQEASRQKNIRSLERYYRQRDEEIIRQAEKQGYFVIPSKEFILNNSETERKCKDLNKLQFIKLTGLHLRKPGDLSYCVNVTICILHNNFLTKIDGLGACRHLIKLDLHGNQLAYLPGMPFWSGLRKLRSLILHDNPLARFDILHDLSVCPKLTILTLYDSPLYLKKNYRHHVVNSIWTLKALDNYIISDEEIIEDAVFGPRFAAMAPQFRLNLCPQLKKNSTYKDELEALFITEAKMNFLLSHFSPVLIIQRYVRGFITRLRLGQISKYRGLKHTSHTLDGIPHPPSCAITVPHAASAHESMPHFNSLIKLPKLETESQEEATPRVPKNLETGDADSNLIPMNKQRSEEMGYLPMVQTMPGTATNDSSPRQTKNIFINLAKLHQETSQILQHEISALELQRQSEMEERMTQIESRRSRREKRERNKSRKPIKSIKHFFGPVVTTPPSPVPEYAFLPDIDDDAPITRYRICGFKPRIAMIDATTEMILARKEAGNLVRDAEAEHHRNMMDTPKPKIHLKKLPNNDQRIFNRVHGSMAMSCLFAVQKAYKEREKAEKAAAKMEHILNVRDEKVRAKERIHLYHQEKRNRALKHKDQDQSRILETLENREIDRLNYIDKRQDLMSKTSDMSRNRRQAQEFITEFNNQHTSVSNALMKHDRQARQEDKSANKFDFVQGHRTEELEQQETVKKYLEHRQLMRQGESSMMKETLNSQLLQEANERLFQAQQRVGHLKAKRDSIQAFYPLPPSTVPKGVSTAPVGLSRWEAGALSSAGRIGRHPTMVT</sequence>
<feature type="region of interest" description="Disordered" evidence="1">
    <location>
        <begin position="328"/>
        <end position="351"/>
    </location>
</feature>
<evidence type="ECO:0000313" key="2">
    <source>
        <dbReference type="EMBL" id="KAK6196198.1"/>
    </source>
</evidence>
<dbReference type="PROSITE" id="PS51450">
    <property type="entry name" value="LRR"/>
    <property type="match status" value="1"/>
</dbReference>
<feature type="compositionally biased region" description="Basic and acidic residues" evidence="1">
    <location>
        <begin position="414"/>
        <end position="435"/>
    </location>
</feature>
<dbReference type="InterPro" id="IPR032675">
    <property type="entry name" value="LRR_dom_sf"/>
</dbReference>
<protein>
    <recommendedName>
        <fullName evidence="4">Leucine-rich repeat and IQ domain-containing protein 3</fullName>
    </recommendedName>
</protein>
<dbReference type="InterPro" id="IPR052859">
    <property type="entry name" value="LRR-IQ_domain_protein"/>
</dbReference>
<dbReference type="AlphaFoldDB" id="A0AAN8Q864"/>
<gene>
    <name evidence="2" type="ORF">SNE40_001468</name>
</gene>
<dbReference type="Gene3D" id="3.80.10.10">
    <property type="entry name" value="Ribonuclease Inhibitor"/>
    <property type="match status" value="1"/>
</dbReference>
<evidence type="ECO:0000313" key="3">
    <source>
        <dbReference type="Proteomes" id="UP001347796"/>
    </source>
</evidence>
<comment type="caution">
    <text evidence="2">The sequence shown here is derived from an EMBL/GenBank/DDBJ whole genome shotgun (WGS) entry which is preliminary data.</text>
</comment>
<dbReference type="PANTHER" id="PTHR46723">
    <property type="entry name" value="LEUCINE-RICH REPEAT AND IQ DOMAIN-CONTAINING PROTEIN 3"/>
    <property type="match status" value="1"/>
</dbReference>